<evidence type="ECO:0000313" key="3">
    <source>
        <dbReference type="Proteomes" id="UP000274358"/>
    </source>
</evidence>
<gene>
    <name evidence="2" type="ORF">EKH80_05000</name>
</gene>
<proteinExistence type="predicted"/>
<dbReference type="RefSeq" id="WP_126683638.1">
    <property type="nucleotide sequence ID" value="NZ_RYYV01000003.1"/>
</dbReference>
<dbReference type="AlphaFoldDB" id="A0A3S0RM78"/>
<keyword evidence="3" id="KW-1185">Reference proteome</keyword>
<sequence length="102" mass="11283">MLPVVLYVIGSLLLVGAGIAVLTGVMVALLPQLIFGGLLLVVGLAIERWRYKPLLRGGPDPRWEDTGERFIDPASGQLTAVYFDPQRGERHYVVVDEQEQPR</sequence>
<accession>A0A3S0RM78</accession>
<dbReference type="Proteomes" id="UP000274358">
    <property type="component" value="Unassembled WGS sequence"/>
</dbReference>
<comment type="caution">
    <text evidence="2">The sequence shown here is derived from an EMBL/GenBank/DDBJ whole genome shotgun (WGS) entry which is preliminary data.</text>
</comment>
<feature type="transmembrane region" description="Helical" evidence="1">
    <location>
        <begin position="30"/>
        <end position="46"/>
    </location>
</feature>
<name>A0A3S0RM78_9GAMM</name>
<dbReference type="OrthoDB" id="7586150at2"/>
<dbReference type="EMBL" id="RYYV01000003">
    <property type="protein sequence ID" value="RUL78202.1"/>
    <property type="molecule type" value="Genomic_DNA"/>
</dbReference>
<organism evidence="2 3">
    <name type="scientific">Dyella choica</name>
    <dbReference type="NCBI Taxonomy" id="1927959"/>
    <lineage>
        <taxon>Bacteria</taxon>
        <taxon>Pseudomonadati</taxon>
        <taxon>Pseudomonadota</taxon>
        <taxon>Gammaproteobacteria</taxon>
        <taxon>Lysobacterales</taxon>
        <taxon>Rhodanobacteraceae</taxon>
        <taxon>Dyella</taxon>
    </lineage>
</organism>
<protein>
    <submittedName>
        <fullName evidence="2">Uncharacterized protein</fullName>
    </submittedName>
</protein>
<keyword evidence="1" id="KW-1133">Transmembrane helix</keyword>
<keyword evidence="1" id="KW-0472">Membrane</keyword>
<evidence type="ECO:0000313" key="2">
    <source>
        <dbReference type="EMBL" id="RUL78202.1"/>
    </source>
</evidence>
<evidence type="ECO:0000256" key="1">
    <source>
        <dbReference type="SAM" id="Phobius"/>
    </source>
</evidence>
<keyword evidence="1" id="KW-0812">Transmembrane</keyword>
<reference evidence="2 3" key="1">
    <citation type="submission" date="2018-12" db="EMBL/GenBank/DDBJ databases">
        <title>Dyella dinghuensis sp. nov. DHOA06 and Dyella choica sp. nov. 4M-K27, isolated from forest soil.</title>
        <authorList>
            <person name="Qiu L.-H."/>
            <person name="Gao Z.-H."/>
        </authorList>
    </citation>
    <scope>NUCLEOTIDE SEQUENCE [LARGE SCALE GENOMIC DNA]</scope>
    <source>
        <strain evidence="2 3">4M-K27</strain>
    </source>
</reference>